<proteinExistence type="inferred from homology"/>
<dbReference type="InterPro" id="IPR046373">
    <property type="entry name" value="Acyl-CoA_Oxase/DH_mid-dom_sf"/>
</dbReference>
<dbReference type="Gene3D" id="2.40.110.10">
    <property type="entry name" value="Butyryl-CoA Dehydrogenase, subunit A, domain 2"/>
    <property type="match status" value="1"/>
</dbReference>
<dbReference type="GO" id="GO:0033540">
    <property type="term" value="P:fatty acid beta-oxidation using acyl-CoA oxidase"/>
    <property type="evidence" value="ECO:0007669"/>
    <property type="project" value="TreeGrafter"/>
</dbReference>
<comment type="cofactor">
    <cofactor evidence="1">
        <name>FAD</name>
        <dbReference type="ChEBI" id="CHEBI:57692"/>
    </cofactor>
</comment>
<evidence type="ECO:0000256" key="1">
    <source>
        <dbReference type="ARBA" id="ARBA00001974"/>
    </source>
</evidence>
<dbReference type="InterPro" id="IPR009100">
    <property type="entry name" value="AcylCoA_DH/oxidase_NM_dom_sf"/>
</dbReference>
<dbReference type="GO" id="GO:0005504">
    <property type="term" value="F:fatty acid binding"/>
    <property type="evidence" value="ECO:0007669"/>
    <property type="project" value="TreeGrafter"/>
</dbReference>
<evidence type="ECO:0000313" key="9">
    <source>
        <dbReference type="Proteomes" id="UP001206128"/>
    </source>
</evidence>
<evidence type="ECO:0000259" key="6">
    <source>
        <dbReference type="Pfam" id="PF01756"/>
    </source>
</evidence>
<dbReference type="InterPro" id="IPR012258">
    <property type="entry name" value="Acyl-CoA_oxidase"/>
</dbReference>
<dbReference type="AlphaFoldDB" id="A0AAE3G7Z1"/>
<dbReference type="Pfam" id="PF22924">
    <property type="entry name" value="ACOX_C_alpha1"/>
    <property type="match status" value="1"/>
</dbReference>
<keyword evidence="3" id="KW-0285">Flavoprotein</keyword>
<dbReference type="SUPFAM" id="SSF56645">
    <property type="entry name" value="Acyl-CoA dehydrogenase NM domain-like"/>
    <property type="match status" value="1"/>
</dbReference>
<keyword evidence="9" id="KW-1185">Reference proteome</keyword>
<evidence type="ECO:0000256" key="4">
    <source>
        <dbReference type="ARBA" id="ARBA00022827"/>
    </source>
</evidence>
<evidence type="ECO:0000256" key="3">
    <source>
        <dbReference type="ARBA" id="ARBA00022630"/>
    </source>
</evidence>
<dbReference type="GO" id="GO:0071949">
    <property type="term" value="F:FAD binding"/>
    <property type="evidence" value="ECO:0007669"/>
    <property type="project" value="InterPro"/>
</dbReference>
<comment type="caution">
    <text evidence="8">The sequence shown here is derived from an EMBL/GenBank/DDBJ whole genome shotgun (WGS) entry which is preliminary data.</text>
</comment>
<dbReference type="PANTHER" id="PTHR10909">
    <property type="entry name" value="ELECTRON TRANSPORT OXIDOREDUCTASE"/>
    <property type="match status" value="1"/>
</dbReference>
<dbReference type="Proteomes" id="UP001206128">
    <property type="component" value="Unassembled WGS sequence"/>
</dbReference>
<evidence type="ECO:0000259" key="7">
    <source>
        <dbReference type="Pfam" id="PF22924"/>
    </source>
</evidence>
<dbReference type="Pfam" id="PF01756">
    <property type="entry name" value="ACOX"/>
    <property type="match status" value="1"/>
</dbReference>
<dbReference type="PIRSF" id="PIRSF000168">
    <property type="entry name" value="Acyl-CoA_oxidase"/>
    <property type="match status" value="1"/>
</dbReference>
<dbReference type="GO" id="GO:0055088">
    <property type="term" value="P:lipid homeostasis"/>
    <property type="evidence" value="ECO:0007669"/>
    <property type="project" value="TreeGrafter"/>
</dbReference>
<dbReference type="Gene3D" id="1.20.140.10">
    <property type="entry name" value="Butyryl-CoA Dehydrogenase, subunit A, domain 3"/>
    <property type="match status" value="2"/>
</dbReference>
<dbReference type="InterPro" id="IPR055060">
    <property type="entry name" value="ACOX_C_alpha1"/>
</dbReference>
<evidence type="ECO:0000256" key="5">
    <source>
        <dbReference type="ARBA" id="ARBA00023002"/>
    </source>
</evidence>
<reference evidence="8" key="1">
    <citation type="submission" date="2022-06" db="EMBL/GenBank/DDBJ databases">
        <title>Genomic Encyclopedia of Archaeal and Bacterial Type Strains, Phase II (KMG-II): from individual species to whole genera.</title>
        <authorList>
            <person name="Goeker M."/>
        </authorList>
    </citation>
    <scope>NUCLEOTIDE SEQUENCE</scope>
    <source>
        <strain evidence="8">DSM 43935</strain>
    </source>
</reference>
<protein>
    <submittedName>
        <fullName evidence="8">Acyl-coenzyme A oxidase</fullName>
    </submittedName>
</protein>
<dbReference type="SUPFAM" id="SSF47203">
    <property type="entry name" value="Acyl-CoA dehydrogenase C-terminal domain-like"/>
    <property type="match status" value="2"/>
</dbReference>
<accession>A0AAE3G7Z1</accession>
<dbReference type="GO" id="GO:0003997">
    <property type="term" value="F:acyl-CoA oxidase activity"/>
    <property type="evidence" value="ECO:0007669"/>
    <property type="project" value="InterPro"/>
</dbReference>
<sequence length="642" mass="68941">MRWMIRITAAVPGFDCLQPCPVITSLTATAAAPSATAPGADGPRAELTRLLFGEDARQVHEPWRRLGADPRFHRSYEGTVAEQTLASYERLRVLNGTLDATALARDPRRLAALHEWLAPLDGALTVLAGIHYNLFLGSLLDHDPHEKRPLEEFTTMERIGTFLCTELGHGNDAAQLETTATYEPDSGTFTLHTPTAAAQKFMPNTSLAGGPKSALVAARLLVGGVDHGIFLFLVPLTTATGTLPGISVRPLPVRPGSPVDHCLTSFDQVLLPREALLTGEHGRLADDGAFTSALGSRRKRFLTSIGRVTTGKLCMSASALGAARMAVVTAIRYSGHRHISGARAGSRTPIWAHRSHHGPLIDALVTVYAMTALHRMALDRWAGHDRADAAAAAAAERLVAVAKGWVTWQARDVLSECRERCGAQGLLPVNGISTAVADLEGTITAEGDNIALWAKAGAELLFADTGAVAPAEPASAGRLVDPDHLQALLHAVEHQLFARARVRLRAARAGESLRRWNAAAPDALAGVTAHAERLAAQALLAWADRCAHPATREVLHQVHRLFALRRVQAHSGLLLAGDRISREHVVALPDLVEQTIADLAEHVQELTDAFELPEELLATRPITRADYQDAFDSPTAHWHHGG</sequence>
<name>A0AAE3G7Z1_9PSEU</name>
<evidence type="ECO:0000313" key="8">
    <source>
        <dbReference type="EMBL" id="MCP2163225.1"/>
    </source>
</evidence>
<evidence type="ECO:0000256" key="2">
    <source>
        <dbReference type="ARBA" id="ARBA00006288"/>
    </source>
</evidence>
<dbReference type="PANTHER" id="PTHR10909:SF382">
    <property type="entry name" value="ACYL-COENZYME A OXIDASE"/>
    <property type="match status" value="1"/>
</dbReference>
<organism evidence="8 9">
    <name type="scientific">Goodfellowiella coeruleoviolacea</name>
    <dbReference type="NCBI Taxonomy" id="334858"/>
    <lineage>
        <taxon>Bacteria</taxon>
        <taxon>Bacillati</taxon>
        <taxon>Actinomycetota</taxon>
        <taxon>Actinomycetes</taxon>
        <taxon>Pseudonocardiales</taxon>
        <taxon>Pseudonocardiaceae</taxon>
        <taxon>Goodfellowiella</taxon>
    </lineage>
</organism>
<keyword evidence="5" id="KW-0560">Oxidoreductase</keyword>
<gene>
    <name evidence="8" type="ORF">LX83_000065</name>
</gene>
<feature type="domain" description="Acyl-CoA oxidase C-terminal" evidence="6">
    <location>
        <begin position="484"/>
        <end position="617"/>
    </location>
</feature>
<dbReference type="EMBL" id="JAMTCK010000001">
    <property type="protein sequence ID" value="MCP2163225.1"/>
    <property type="molecule type" value="Genomic_DNA"/>
</dbReference>
<keyword evidence="4" id="KW-0274">FAD</keyword>
<dbReference type="InterPro" id="IPR036250">
    <property type="entry name" value="AcylCo_DH-like_C"/>
</dbReference>
<comment type="similarity">
    <text evidence="2">Belongs to the acyl-CoA oxidase family.</text>
</comment>
<feature type="domain" description="Acyl-CoA oxidase C-alpha1" evidence="7">
    <location>
        <begin position="309"/>
        <end position="459"/>
    </location>
</feature>
<dbReference type="InterPro" id="IPR002655">
    <property type="entry name" value="Acyl-CoA_oxidase_C"/>
</dbReference>